<gene>
    <name evidence="1" type="ORF">DF3PB_3520001</name>
</gene>
<name>A0A380TGZ1_9ZZZZ</name>
<accession>A0A380TGZ1</accession>
<dbReference type="EMBL" id="UIDG01000282">
    <property type="protein sequence ID" value="SUS06959.1"/>
    <property type="molecule type" value="Genomic_DNA"/>
</dbReference>
<sequence length="24" mass="2331">MAPGTASPFPAGTAVIADLTELSL</sequence>
<evidence type="ECO:0000313" key="1">
    <source>
        <dbReference type="EMBL" id="SUS06959.1"/>
    </source>
</evidence>
<protein>
    <submittedName>
        <fullName evidence="1">Uncharacterized protein</fullName>
    </submittedName>
</protein>
<dbReference type="AlphaFoldDB" id="A0A380TGZ1"/>
<organism evidence="1">
    <name type="scientific">metagenome</name>
    <dbReference type="NCBI Taxonomy" id="256318"/>
    <lineage>
        <taxon>unclassified sequences</taxon>
        <taxon>metagenomes</taxon>
    </lineage>
</organism>
<proteinExistence type="predicted"/>
<reference evidence="1" key="1">
    <citation type="submission" date="2018-07" db="EMBL/GenBank/DDBJ databases">
        <authorList>
            <person name="Quirk P.G."/>
            <person name="Krulwich T.A."/>
        </authorList>
    </citation>
    <scope>NUCLEOTIDE SEQUENCE</scope>
</reference>